<keyword evidence="2" id="KW-1185">Reference proteome</keyword>
<reference evidence="2" key="1">
    <citation type="journal article" date="2017" name="Genome Biol.">
        <title>Comparative genomics reveals high biological diversity and specific adaptations in the industrially and medically important fungal genus Aspergillus.</title>
        <authorList>
            <person name="de Vries R.P."/>
            <person name="Riley R."/>
            <person name="Wiebenga A."/>
            <person name="Aguilar-Osorio G."/>
            <person name="Amillis S."/>
            <person name="Uchima C.A."/>
            <person name="Anderluh G."/>
            <person name="Asadollahi M."/>
            <person name="Askin M."/>
            <person name="Barry K."/>
            <person name="Battaglia E."/>
            <person name="Bayram O."/>
            <person name="Benocci T."/>
            <person name="Braus-Stromeyer S.A."/>
            <person name="Caldana C."/>
            <person name="Canovas D."/>
            <person name="Cerqueira G.C."/>
            <person name="Chen F."/>
            <person name="Chen W."/>
            <person name="Choi C."/>
            <person name="Clum A."/>
            <person name="Dos Santos R.A."/>
            <person name="Damasio A.R."/>
            <person name="Diallinas G."/>
            <person name="Emri T."/>
            <person name="Fekete E."/>
            <person name="Flipphi M."/>
            <person name="Freyberg S."/>
            <person name="Gallo A."/>
            <person name="Gournas C."/>
            <person name="Habgood R."/>
            <person name="Hainaut M."/>
            <person name="Harispe M.L."/>
            <person name="Henrissat B."/>
            <person name="Hilden K.S."/>
            <person name="Hope R."/>
            <person name="Hossain A."/>
            <person name="Karabika E."/>
            <person name="Karaffa L."/>
            <person name="Karanyi Z."/>
            <person name="Krasevec N."/>
            <person name="Kuo A."/>
            <person name="Kusch H."/>
            <person name="LaButti K."/>
            <person name="Lagendijk E.L."/>
            <person name="Lapidus A."/>
            <person name="Levasseur A."/>
            <person name="Lindquist E."/>
            <person name="Lipzen A."/>
            <person name="Logrieco A.F."/>
            <person name="MacCabe A."/>
            <person name="Maekelae M.R."/>
            <person name="Malavazi I."/>
            <person name="Melin P."/>
            <person name="Meyer V."/>
            <person name="Mielnichuk N."/>
            <person name="Miskei M."/>
            <person name="Molnar A.P."/>
            <person name="Mule G."/>
            <person name="Ngan C.Y."/>
            <person name="Orejas M."/>
            <person name="Orosz E."/>
            <person name="Ouedraogo J.P."/>
            <person name="Overkamp K.M."/>
            <person name="Park H.-S."/>
            <person name="Perrone G."/>
            <person name="Piumi F."/>
            <person name="Punt P.J."/>
            <person name="Ram A.F."/>
            <person name="Ramon A."/>
            <person name="Rauscher S."/>
            <person name="Record E."/>
            <person name="Riano-Pachon D.M."/>
            <person name="Robert V."/>
            <person name="Roehrig J."/>
            <person name="Ruller R."/>
            <person name="Salamov A."/>
            <person name="Salih N.S."/>
            <person name="Samson R.A."/>
            <person name="Sandor E."/>
            <person name="Sanguinetti M."/>
            <person name="Schuetze T."/>
            <person name="Sepcic K."/>
            <person name="Shelest E."/>
            <person name="Sherlock G."/>
            <person name="Sophianopoulou V."/>
            <person name="Squina F.M."/>
            <person name="Sun H."/>
            <person name="Susca A."/>
            <person name="Todd R.B."/>
            <person name="Tsang A."/>
            <person name="Unkles S.E."/>
            <person name="van de Wiele N."/>
            <person name="van Rossen-Uffink D."/>
            <person name="Oliveira J.V."/>
            <person name="Vesth T.C."/>
            <person name="Visser J."/>
            <person name="Yu J.-H."/>
            <person name="Zhou M."/>
            <person name="Andersen M.R."/>
            <person name="Archer D.B."/>
            <person name="Baker S.E."/>
            <person name="Benoit I."/>
            <person name="Brakhage A.A."/>
            <person name="Braus G.H."/>
            <person name="Fischer R."/>
            <person name="Frisvad J.C."/>
            <person name="Goldman G.H."/>
            <person name="Houbraken J."/>
            <person name="Oakley B."/>
            <person name="Pocsi I."/>
            <person name="Scazzocchio C."/>
            <person name="Seiboth B."/>
            <person name="vanKuyk P.A."/>
            <person name="Wortman J."/>
            <person name="Dyer P.S."/>
            <person name="Grigoriev I.V."/>
        </authorList>
    </citation>
    <scope>NUCLEOTIDE SEQUENCE [LARGE SCALE GENOMIC DNA]</scope>
    <source>
        <strain evidence="2">CBS 101740 / IMI 381727 / IBT 21946</strain>
    </source>
</reference>
<sequence length="220" mass="24505">MAATERPHILLLSLAYRDYLDVIYASLFNRLLEVATLKRTKTASAALKAIAETTFDAIIITDEGLTDSNRQTREVLAKIRAYIEHGGLVIVGLHFPNFKPMDKFRQFFATFGLPWINGDYHRSMFQVNPSGLLPENIDTSSLPQPYSMKVLHVKDARPQEKLYVPIEDALAESHVSPPTSEDQTQAAVVGARLGRGYLYYCGDVNGEDGSDQLMLLLCGL</sequence>
<dbReference type="VEuPathDB" id="FungiDB:ASPBRDRAFT_49054"/>
<dbReference type="GeneID" id="93578723"/>
<dbReference type="OMA" id="FAPYESG"/>
<dbReference type="STRING" id="767769.A0A1L9U420"/>
<gene>
    <name evidence="1" type="ORF">ASPBRDRAFT_49054</name>
</gene>
<dbReference type="RefSeq" id="XP_067473670.1">
    <property type="nucleotide sequence ID" value="XM_067626235.1"/>
</dbReference>
<organism evidence="1 2">
    <name type="scientific">Aspergillus brasiliensis (strain CBS 101740 / IMI 381727 / IBT 21946)</name>
    <dbReference type="NCBI Taxonomy" id="767769"/>
    <lineage>
        <taxon>Eukaryota</taxon>
        <taxon>Fungi</taxon>
        <taxon>Dikarya</taxon>
        <taxon>Ascomycota</taxon>
        <taxon>Pezizomycotina</taxon>
        <taxon>Eurotiomycetes</taxon>
        <taxon>Eurotiomycetidae</taxon>
        <taxon>Eurotiales</taxon>
        <taxon>Aspergillaceae</taxon>
        <taxon>Aspergillus</taxon>
        <taxon>Aspergillus subgen. Circumdati</taxon>
    </lineage>
</organism>
<protein>
    <submittedName>
        <fullName evidence="1">Uncharacterized protein</fullName>
    </submittedName>
</protein>
<name>A0A1L9U420_ASPBC</name>
<proteinExistence type="predicted"/>
<dbReference type="OrthoDB" id="245563at2759"/>
<dbReference type="EMBL" id="KV878699">
    <property type="protein sequence ID" value="OJJ66420.1"/>
    <property type="molecule type" value="Genomic_DNA"/>
</dbReference>
<accession>A0A1L9U420</accession>
<dbReference type="AlphaFoldDB" id="A0A1L9U420"/>
<evidence type="ECO:0000313" key="2">
    <source>
        <dbReference type="Proteomes" id="UP000184499"/>
    </source>
</evidence>
<dbReference type="Proteomes" id="UP000184499">
    <property type="component" value="Unassembled WGS sequence"/>
</dbReference>
<evidence type="ECO:0000313" key="1">
    <source>
        <dbReference type="EMBL" id="OJJ66420.1"/>
    </source>
</evidence>